<dbReference type="EMBL" id="BMJN01000006">
    <property type="protein sequence ID" value="GGE27540.1"/>
    <property type="molecule type" value="Genomic_DNA"/>
</dbReference>
<sequence>MSIKGVWQSIFCYTSSMKKELNTIQIMEAIANRAAAVFEQLESSLAAFEDLEEDFARLLAYYESDWRKHYEMDNEGKFPSDMPRGVLGEDTIYNLIVSHHELLAELKRLGEREE</sequence>
<accession>A0A917A4Z6</accession>
<dbReference type="InterPro" id="IPR025384">
    <property type="entry name" value="DUF4298"/>
</dbReference>
<dbReference type="OrthoDB" id="80787at2"/>
<proteinExistence type="predicted"/>
<evidence type="ECO:0000313" key="1">
    <source>
        <dbReference type="EMBL" id="GGE27540.1"/>
    </source>
</evidence>
<keyword evidence="2" id="KW-1185">Reference proteome</keyword>
<protein>
    <recommendedName>
        <fullName evidence="3">DUF4298 domain-containing protein</fullName>
    </recommendedName>
</protein>
<reference evidence="1" key="1">
    <citation type="journal article" date="2014" name="Int. J. Syst. Evol. Microbiol.">
        <title>Complete genome sequence of Corynebacterium casei LMG S-19264T (=DSM 44701T), isolated from a smear-ripened cheese.</title>
        <authorList>
            <consortium name="US DOE Joint Genome Institute (JGI-PGF)"/>
            <person name="Walter F."/>
            <person name="Albersmeier A."/>
            <person name="Kalinowski J."/>
            <person name="Ruckert C."/>
        </authorList>
    </citation>
    <scope>NUCLEOTIDE SEQUENCE</scope>
    <source>
        <strain evidence="1">CGMCC 1.15533</strain>
    </source>
</reference>
<dbReference type="AlphaFoldDB" id="A0A917A4Z6"/>
<dbReference type="Proteomes" id="UP000660801">
    <property type="component" value="Unassembled WGS sequence"/>
</dbReference>
<reference evidence="1" key="2">
    <citation type="submission" date="2020-09" db="EMBL/GenBank/DDBJ databases">
        <authorList>
            <person name="Sun Q."/>
            <person name="Zhou Y."/>
        </authorList>
    </citation>
    <scope>NUCLEOTIDE SEQUENCE</scope>
    <source>
        <strain evidence="1">CGMCC 1.15533</strain>
    </source>
</reference>
<organism evidence="1 2">
    <name type="scientific">Streptococcus himalayensis</name>
    <dbReference type="NCBI Taxonomy" id="1888195"/>
    <lineage>
        <taxon>Bacteria</taxon>
        <taxon>Bacillati</taxon>
        <taxon>Bacillota</taxon>
        <taxon>Bacilli</taxon>
        <taxon>Lactobacillales</taxon>
        <taxon>Streptococcaceae</taxon>
        <taxon>Streptococcus</taxon>
    </lineage>
</organism>
<name>A0A917A4Z6_9STRE</name>
<dbReference type="Pfam" id="PF14131">
    <property type="entry name" value="DUF4298"/>
    <property type="match status" value="1"/>
</dbReference>
<evidence type="ECO:0008006" key="3">
    <source>
        <dbReference type="Google" id="ProtNLM"/>
    </source>
</evidence>
<gene>
    <name evidence="1" type="ORF">GCM10011510_05880</name>
</gene>
<comment type="caution">
    <text evidence="1">The sequence shown here is derived from an EMBL/GenBank/DDBJ whole genome shotgun (WGS) entry which is preliminary data.</text>
</comment>
<dbReference type="RefSeq" id="WP_083201759.1">
    <property type="nucleotide sequence ID" value="NZ_CP016953.1"/>
</dbReference>
<evidence type="ECO:0000313" key="2">
    <source>
        <dbReference type="Proteomes" id="UP000660801"/>
    </source>
</evidence>